<sequence>MQDNENPHDLLYDAINTIAYSVPSEICDGLSYLGRFLKGVNVLKSEEGFSCCDMKGFVFWVLFFVFGTAMVLLSFSTEASTSSVPDMALTSYGDGMAVMARNRKLKKNGYASRIKSDAGGVNLEDYHPIDPVPSSKASIRPGPIQHGTPLMPYIPKPSLLVTPSAVGFLNLHENLSLRDFMCLKTRRFQLAVAMARGVEVIILWSAIEHYRPSDPNFIEALKIISIVPLPCVVHHRLRHPHPPLEMTKVKDIIDANGQWDLNLIDENDEDGEWTIHGLGVVVSFIELYGANAYFAAVIAACSPSPSSSSSSSGNDKSEDIIDASGQWDLTPIDEDYEY</sequence>
<accession>A0A6A4LPC5</accession>
<feature type="non-terminal residue" evidence="3">
    <location>
        <position position="338"/>
    </location>
</feature>
<evidence type="ECO:0000256" key="1">
    <source>
        <dbReference type="SAM" id="MobiDB-lite"/>
    </source>
</evidence>
<feature type="region of interest" description="Disordered" evidence="1">
    <location>
        <begin position="304"/>
        <end position="338"/>
    </location>
</feature>
<dbReference type="EMBL" id="QEFC01001523">
    <property type="protein sequence ID" value="KAE9457239.1"/>
    <property type="molecule type" value="Genomic_DNA"/>
</dbReference>
<keyword evidence="2" id="KW-0812">Transmembrane</keyword>
<evidence type="ECO:0000256" key="2">
    <source>
        <dbReference type="SAM" id="Phobius"/>
    </source>
</evidence>
<protein>
    <submittedName>
        <fullName evidence="3">Uncharacterized protein</fullName>
    </submittedName>
</protein>
<feature type="transmembrane region" description="Helical" evidence="2">
    <location>
        <begin position="57"/>
        <end position="75"/>
    </location>
</feature>
<dbReference type="AlphaFoldDB" id="A0A6A4LPC5"/>
<dbReference type="Proteomes" id="UP000428333">
    <property type="component" value="Linkage Group LG06"/>
</dbReference>
<comment type="caution">
    <text evidence="3">The sequence shown here is derived from an EMBL/GenBank/DDBJ whole genome shotgun (WGS) entry which is preliminary data.</text>
</comment>
<name>A0A6A4LPC5_9ERIC</name>
<dbReference type="OrthoDB" id="1938519at2759"/>
<feature type="non-terminal residue" evidence="3">
    <location>
        <position position="1"/>
    </location>
</feature>
<evidence type="ECO:0000313" key="3">
    <source>
        <dbReference type="EMBL" id="KAE9457239.1"/>
    </source>
</evidence>
<dbReference type="PANTHER" id="PTHR37249">
    <property type="entry name" value="OS03G0206201 PROTEIN"/>
    <property type="match status" value="1"/>
</dbReference>
<keyword evidence="2" id="KW-1133">Transmembrane helix</keyword>
<proteinExistence type="predicted"/>
<reference evidence="3 4" key="1">
    <citation type="journal article" date="2019" name="Genome Biol. Evol.">
        <title>The Rhododendron genome and chromosomal organization provide insight into shared whole-genome duplications across the heath family (Ericaceae).</title>
        <authorList>
            <person name="Soza V.L."/>
            <person name="Lindsley D."/>
            <person name="Waalkes A."/>
            <person name="Ramage E."/>
            <person name="Patwardhan R.P."/>
            <person name="Burton J.N."/>
            <person name="Adey A."/>
            <person name="Kumar A."/>
            <person name="Qiu R."/>
            <person name="Shendure J."/>
            <person name="Hall B."/>
        </authorList>
    </citation>
    <scope>NUCLEOTIDE SEQUENCE [LARGE SCALE GENOMIC DNA]</scope>
    <source>
        <strain evidence="3">RSF 1966-606</strain>
    </source>
</reference>
<keyword evidence="4" id="KW-1185">Reference proteome</keyword>
<evidence type="ECO:0000313" key="4">
    <source>
        <dbReference type="Proteomes" id="UP000428333"/>
    </source>
</evidence>
<keyword evidence="2" id="KW-0472">Membrane</keyword>
<gene>
    <name evidence="3" type="ORF">C3L33_10866</name>
</gene>
<organism evidence="3 4">
    <name type="scientific">Rhododendron williamsianum</name>
    <dbReference type="NCBI Taxonomy" id="262921"/>
    <lineage>
        <taxon>Eukaryota</taxon>
        <taxon>Viridiplantae</taxon>
        <taxon>Streptophyta</taxon>
        <taxon>Embryophyta</taxon>
        <taxon>Tracheophyta</taxon>
        <taxon>Spermatophyta</taxon>
        <taxon>Magnoliopsida</taxon>
        <taxon>eudicotyledons</taxon>
        <taxon>Gunneridae</taxon>
        <taxon>Pentapetalae</taxon>
        <taxon>asterids</taxon>
        <taxon>Ericales</taxon>
        <taxon>Ericaceae</taxon>
        <taxon>Ericoideae</taxon>
        <taxon>Rhodoreae</taxon>
        <taxon>Rhododendron</taxon>
    </lineage>
</organism>
<dbReference type="PANTHER" id="PTHR37249:SF3">
    <property type="entry name" value="OS03G0206201 PROTEIN"/>
    <property type="match status" value="1"/>
</dbReference>